<keyword evidence="5" id="KW-1133">Transmembrane helix</keyword>
<dbReference type="Gene3D" id="1.10.510.10">
    <property type="entry name" value="Transferase(Phosphotransferase) domain 1"/>
    <property type="match status" value="1"/>
</dbReference>
<dbReference type="InterPro" id="IPR001245">
    <property type="entry name" value="Ser-Thr/Tyr_kinase_cat_dom"/>
</dbReference>
<dbReference type="PROSITE" id="PS00107">
    <property type="entry name" value="PROTEIN_KINASE_ATP"/>
    <property type="match status" value="1"/>
</dbReference>
<dbReference type="KEGG" id="eiv:EIN_173430"/>
<dbReference type="PANTHER" id="PTHR45756">
    <property type="entry name" value="PALMITOYLTRANSFERASE"/>
    <property type="match status" value="1"/>
</dbReference>
<dbReference type="PANTHER" id="PTHR45756:SF1">
    <property type="entry name" value="PROTEIN KINASE DOMAIN CONTAINING PROTEIN"/>
    <property type="match status" value="1"/>
</dbReference>
<dbReference type="Proteomes" id="UP000014680">
    <property type="component" value="Unassembled WGS sequence"/>
</dbReference>
<name>A0A0A1U185_ENTIV</name>
<keyword evidence="7" id="KW-0808">Transferase</keyword>
<evidence type="ECO:0000256" key="4">
    <source>
        <dbReference type="PROSITE-ProRule" id="PRU10141"/>
    </source>
</evidence>
<evidence type="ECO:0000313" key="8">
    <source>
        <dbReference type="Proteomes" id="UP000014680"/>
    </source>
</evidence>
<dbReference type="InterPro" id="IPR017441">
    <property type="entry name" value="Protein_kinase_ATP_BS"/>
</dbReference>
<dbReference type="RefSeq" id="XP_004184014.1">
    <property type="nucleotide sequence ID" value="XM_004183966.1"/>
</dbReference>
<evidence type="ECO:0000313" key="7">
    <source>
        <dbReference type="EMBL" id="ELP84668.1"/>
    </source>
</evidence>
<feature type="transmembrane region" description="Helical" evidence="5">
    <location>
        <begin position="1206"/>
        <end position="1228"/>
    </location>
</feature>
<evidence type="ECO:0000256" key="3">
    <source>
        <dbReference type="ARBA" id="ARBA00022840"/>
    </source>
</evidence>
<feature type="binding site" evidence="4">
    <location>
        <position position="1412"/>
    </location>
    <ligand>
        <name>ATP</name>
        <dbReference type="ChEBI" id="CHEBI:30616"/>
    </ligand>
</feature>
<keyword evidence="5" id="KW-0812">Transmembrane</keyword>
<dbReference type="SUPFAM" id="SSF57184">
    <property type="entry name" value="Growth factor receptor domain"/>
    <property type="match status" value="3"/>
</dbReference>
<organism evidence="7 8">
    <name type="scientific">Entamoeba invadens IP1</name>
    <dbReference type="NCBI Taxonomy" id="370355"/>
    <lineage>
        <taxon>Eukaryota</taxon>
        <taxon>Amoebozoa</taxon>
        <taxon>Evosea</taxon>
        <taxon>Archamoebae</taxon>
        <taxon>Mastigamoebida</taxon>
        <taxon>Entamoebidae</taxon>
        <taxon>Entamoeba</taxon>
    </lineage>
</organism>
<dbReference type="PROSITE" id="PS50011">
    <property type="entry name" value="PROTEIN_KINASE_DOM"/>
    <property type="match status" value="1"/>
</dbReference>
<reference evidence="7 8" key="1">
    <citation type="submission" date="2012-10" db="EMBL/GenBank/DDBJ databases">
        <authorList>
            <person name="Zafar N."/>
            <person name="Inman J."/>
            <person name="Hall N."/>
            <person name="Lorenzi H."/>
            <person name="Caler E."/>
        </authorList>
    </citation>
    <scope>NUCLEOTIDE SEQUENCE [LARGE SCALE GENOMIC DNA]</scope>
    <source>
        <strain evidence="7 8">IP1</strain>
    </source>
</reference>
<feature type="domain" description="Protein kinase" evidence="6">
    <location>
        <begin position="1385"/>
        <end position="1651"/>
    </location>
</feature>
<dbReference type="InterPro" id="IPR000719">
    <property type="entry name" value="Prot_kinase_dom"/>
</dbReference>
<dbReference type="SUPFAM" id="SSF56112">
    <property type="entry name" value="Protein kinase-like (PK-like)"/>
    <property type="match status" value="1"/>
</dbReference>
<evidence type="ECO:0000259" key="6">
    <source>
        <dbReference type="PROSITE" id="PS50011"/>
    </source>
</evidence>
<dbReference type="SMART" id="SM00261">
    <property type="entry name" value="FU"/>
    <property type="match status" value="3"/>
</dbReference>
<evidence type="ECO:0000256" key="1">
    <source>
        <dbReference type="ARBA" id="ARBA00022527"/>
    </source>
</evidence>
<keyword evidence="1" id="KW-0723">Serine/threonine-protein kinase</keyword>
<dbReference type="PROSITE" id="PS00108">
    <property type="entry name" value="PROTEIN_KINASE_ST"/>
    <property type="match status" value="1"/>
</dbReference>
<keyword evidence="2 4" id="KW-0547">Nucleotide-binding</keyword>
<gene>
    <name evidence="7" type="ORF">EIN_173430</name>
</gene>
<dbReference type="InterPro" id="IPR009030">
    <property type="entry name" value="Growth_fac_rcpt_cys_sf"/>
</dbReference>
<keyword evidence="7" id="KW-0418">Kinase</keyword>
<dbReference type="OMA" id="ENGIINC"/>
<dbReference type="InterPro" id="IPR008271">
    <property type="entry name" value="Ser/Thr_kinase_AS"/>
</dbReference>
<keyword evidence="8" id="KW-1185">Reference proteome</keyword>
<dbReference type="GO" id="GO:0004674">
    <property type="term" value="F:protein serine/threonine kinase activity"/>
    <property type="evidence" value="ECO:0007669"/>
    <property type="project" value="UniProtKB-KW"/>
</dbReference>
<sequence>MNVIWVFVLCEHFAQTTHTLKSIDSLNPLSDDSSSSFDFSESTNFANTSSSETPTTEKCGDFYGQIVGVTGASVIQVDCQITRVALSNNFSLTFANGVELEVSETIDLIDNSVLTVYSSVLDVTKGVTLIDTSKYAELVVEDSTLTVENSFSTYTAGSITLSGNTTLYSGTFNILQDSSLVVQNTPYIQPTKSFNIAGISFLSTGSPTYTINPTTSSKVFNIHSKCIFSIEDDSLIQCDNFAVFETASGSLSGNVKVLPKSNFQVYNSAELVLKNTVSVITKTLYVFNNGNLVVQDNSSILCSSNFKASDSAFIQIMGNAVISFVSTTFTKAPVIEMYNSSVFKATQQFTPTEQTFVTMYNHSSIQTLYVNLKGDAQLIMNDNSSIVSSSNIRTYDQSILEIRDSTHITCKGYFQVQQSAKLIMFNYSILNIKNHLLLTDDGVLELKDETKMTTPIMNLKANGLIVLSGKSVLNITTLINGLEYSEIEVTEQSILVTPYFNLTNSKISLASQKLFASVNVGYFMSTNGSVFSEGNSYFEVDTFNVTLNLLQNVNRDVFTYPLFDVQNVEQINISTIESSSDFDIITSHTIITTTIPSGTHLLQDGKLLRYGNSEMIYCHMKFNTIRDDAYEEPHCPCYGVNCTLVPNSDFSEVFINDNNTFVNLQSTTTTQLVFGENVDDAHVKISNQLTIKFSSDFSNQSVDIINSTFNATQTSFTIGEYKMSIKSLNVKDVVVYLHGKVNPKKIQIEQSTIPMLFMSDNGFLVEINETSKVFLIVYYNNGQLEFHKETIPYCEKGYILENNLCQKDVNCKMSNGESCVKCYDGYKAEKKRRCYVPDNHCQLEFDNNCKLCSPNDTYVNNSWSCDKKVSNYKTKDNNKIITCLSGFYLTISGCSKCNELEPNCKYCDNEKCTVCDDKYEFNSTLNCVLKECYSTEPVQKDENGKCDLKQEQCKRIVNGICVECTTGHFKNSSHYCNNYKDENCTTQHTKGCTRCKDSFYYNSSTEQCDVCDTNCLTCYNKADFCTSCEDGYYLSENKCILNTILKEKCDTLSVNGRGCYSCKSGYYREKLDCEPCSISCSTCINGLNCIQCNTSNYQIDTGECVSRSSLIGCGVDVTSVGCTQCADGYYLVRGNQCAKCFTTCTTCESQDVCHSCVESYILIKGTCVHFESVEKCLHSSNSKCDKCTFWRSPSNDGSYCVYHIKWWLLLVLILFIITVSIFIIFVVYKVSNLIMKKRHIKELKKNIHINKIKRLDIDLILLKGGVCVDKNVVDFTDESGPIPVGVETVQFLNVGNTTSKSMKIQITTANSTEKLKMRVEPPIVCIRKGEICEFKICITPQFTTNLDNEHIAIITYSMKTDLETVNSIPIKAETQASYRLDPEDIIDGKKIGEGAFGIVLKGFYRGNVVALKKLKQRIYCIDNDEFDNELNMLEKFNSDYVIHYYGAVIVPNKVCVVTEFAEFGGFGDVMKKHKSDFLCDKMRVKIMLDASRGIEYLHNNGVLHRDIKPDNILVVSLEEDITVNGKLTDFGSSRNFNMLITNMTFTKGIGTPKYMAPEMIGKKRYNMQTDIYSFAVTMYETFGWCNIYTEAQFKFPWNVVDFVLKGNRESKPDGMKVEMYSLIEDCWKQDQEDRLKISEVVARLQAMYDLF</sequence>
<evidence type="ECO:0000256" key="5">
    <source>
        <dbReference type="SAM" id="Phobius"/>
    </source>
</evidence>
<dbReference type="InterPro" id="IPR011009">
    <property type="entry name" value="Kinase-like_dom_sf"/>
</dbReference>
<dbReference type="GeneID" id="14883518"/>
<dbReference type="Gene3D" id="3.30.200.20">
    <property type="entry name" value="Phosphorylase Kinase, domain 1"/>
    <property type="match status" value="1"/>
</dbReference>
<dbReference type="InterPro" id="IPR053215">
    <property type="entry name" value="TKL_Ser/Thr_kinase"/>
</dbReference>
<dbReference type="EC" id="2.7.10.1" evidence="7"/>
<dbReference type="GO" id="GO:0004714">
    <property type="term" value="F:transmembrane receptor protein tyrosine kinase activity"/>
    <property type="evidence" value="ECO:0007669"/>
    <property type="project" value="UniProtKB-EC"/>
</dbReference>
<dbReference type="SMART" id="SM00220">
    <property type="entry name" value="S_TKc"/>
    <property type="match status" value="1"/>
</dbReference>
<dbReference type="OrthoDB" id="33311at2759"/>
<dbReference type="VEuPathDB" id="AmoebaDB:EIN_173430"/>
<dbReference type="GO" id="GO:0005524">
    <property type="term" value="F:ATP binding"/>
    <property type="evidence" value="ECO:0007669"/>
    <property type="project" value="UniProtKB-UniRule"/>
</dbReference>
<dbReference type="Gene3D" id="2.10.220.10">
    <property type="entry name" value="Hormone Receptor, Insulin-like Growth Factor Receptor 1, Chain A, domain 2"/>
    <property type="match status" value="2"/>
</dbReference>
<proteinExistence type="predicted"/>
<evidence type="ECO:0000256" key="2">
    <source>
        <dbReference type="ARBA" id="ARBA00022741"/>
    </source>
</evidence>
<keyword evidence="5" id="KW-0472">Membrane</keyword>
<protein>
    <submittedName>
        <fullName evidence="7">Protein serine/threonine kinase, putative</fullName>
        <ecNumber evidence="7">2.7.10.1</ecNumber>
    </submittedName>
</protein>
<accession>A0A0A1U185</accession>
<dbReference type="InterPro" id="IPR006212">
    <property type="entry name" value="Furin_repeat"/>
</dbReference>
<dbReference type="EMBL" id="KB207112">
    <property type="protein sequence ID" value="ELP84668.1"/>
    <property type="molecule type" value="Genomic_DNA"/>
</dbReference>
<dbReference type="Pfam" id="PF07714">
    <property type="entry name" value="PK_Tyr_Ser-Thr"/>
    <property type="match status" value="1"/>
</dbReference>
<keyword evidence="3 4" id="KW-0067">ATP-binding</keyword>